<dbReference type="PROSITE" id="PS50835">
    <property type="entry name" value="IG_LIKE"/>
    <property type="match status" value="2"/>
</dbReference>
<evidence type="ECO:0000256" key="2">
    <source>
        <dbReference type="ARBA" id="ARBA00023157"/>
    </source>
</evidence>
<dbReference type="InterPro" id="IPR013783">
    <property type="entry name" value="Ig-like_fold"/>
</dbReference>
<dbReference type="Gene3D" id="2.60.40.10">
    <property type="entry name" value="Immunoglobulins"/>
    <property type="match status" value="2"/>
</dbReference>
<keyword evidence="1 3" id="KW-0732">Signal</keyword>
<dbReference type="InterPro" id="IPR007110">
    <property type="entry name" value="Ig-like_dom"/>
</dbReference>
<feature type="domain" description="Ig-like" evidence="4">
    <location>
        <begin position="270"/>
        <end position="359"/>
    </location>
</feature>
<feature type="domain" description="Ig-like" evidence="4">
    <location>
        <begin position="365"/>
        <end position="444"/>
    </location>
</feature>
<sequence length="844" mass="86854">MKPTYLTILSAGLLLPATGLADVLSQDSFSAYPVGAELPGQGPTIAGYTGPWVDIDFGAGEPAVSASSLGYTAKAGSTAAYTAGLGDKAGFPSHVGTDNANQVGRVYRLLDTALTVTDTTAGVRYLSFLYQNSNDTALGYQMLDLYNGSTADANRSFTAGITNNGGSTGTQYNFGANEAYTSTGVAADSGVHLFVVKFDLSATAASDTITVWLDPVLGANDPTGGVTVTGKNMHFDRLALSNYDNANGVAWDEIRWGTTFNNVTIDPVFPAIPVFESQPVAYTGEVGDTVTLLASALSSPAATYQWQKSADGVGGWANIGGATANTLELFSSTYADNGYYRVVATNANGSDTSDVVQVDLAYPEPAIITQPVSVSVEEGSNAQISVVASVLGNPTYQWFKDADPISGATSDTLELTNVQEAAEGPYWVRITDDAATADSQPTTTVDSAVATLTVFPQWSGLVSHDPFDTAGGYAAGALASQNPTIAGYVDAWAITNGFGPVSPVVSSGSLAYPNPLYLGSSGGHVSTPADATAINATNAGRVGRLLDPRLVVSDATTGTRYVSWLFRTGLENAAPDPQVYQTLALFNGVLGTDANRDFEAGIAAGDFSTTNFAFRLNNNTGMVGNLGVPSDANVHLFVAKIELSSVAGGDSVTVWIDPALGSGNPSGGVTVTGADLTWDRIALSDYASDSSAWDEIRWGSTFNSVTLNPNPPDDFAAWIGGFNVGSLNGFNDDADGDGIKNGVENVFGTNPSVANQGVTAVAKTGSTVTFQHPQSGSPASDVIAAYKWSTDLGTFHASGAASGGTTVTLTPALNTPSAGSTTVTATITGTQPAKLFLTLEATQP</sequence>
<dbReference type="InterPro" id="IPR050958">
    <property type="entry name" value="Cell_Adh-Cytoskel_Orgn"/>
</dbReference>
<dbReference type="SUPFAM" id="SSF48726">
    <property type="entry name" value="Immunoglobulin"/>
    <property type="match status" value="2"/>
</dbReference>
<feature type="chain" id="PRO_5046663800" evidence="3">
    <location>
        <begin position="22"/>
        <end position="844"/>
    </location>
</feature>
<dbReference type="SMART" id="SM00409">
    <property type="entry name" value="IG"/>
    <property type="match status" value="2"/>
</dbReference>
<protein>
    <submittedName>
        <fullName evidence="5">Immunoglobulin domain-containing protein</fullName>
    </submittedName>
</protein>
<evidence type="ECO:0000259" key="4">
    <source>
        <dbReference type="PROSITE" id="PS50835"/>
    </source>
</evidence>
<evidence type="ECO:0000313" key="5">
    <source>
        <dbReference type="EMBL" id="MCW1922932.1"/>
    </source>
</evidence>
<dbReference type="InterPro" id="IPR003598">
    <property type="entry name" value="Ig_sub2"/>
</dbReference>
<keyword evidence="6" id="KW-1185">Reference proteome</keyword>
<organism evidence="5 6">
    <name type="scientific">Luteolibacter arcticus</name>
    <dbReference type="NCBI Taxonomy" id="1581411"/>
    <lineage>
        <taxon>Bacteria</taxon>
        <taxon>Pseudomonadati</taxon>
        <taxon>Verrucomicrobiota</taxon>
        <taxon>Verrucomicrobiia</taxon>
        <taxon>Verrucomicrobiales</taxon>
        <taxon>Verrucomicrobiaceae</taxon>
        <taxon>Luteolibacter</taxon>
    </lineage>
</organism>
<name>A0ABT3GH38_9BACT</name>
<dbReference type="Proteomes" id="UP001320876">
    <property type="component" value="Unassembled WGS sequence"/>
</dbReference>
<keyword evidence="2" id="KW-1015">Disulfide bond</keyword>
<accession>A0ABT3GH38</accession>
<dbReference type="SMART" id="SM00408">
    <property type="entry name" value="IGc2"/>
    <property type="match status" value="2"/>
</dbReference>
<dbReference type="Pfam" id="PF13927">
    <property type="entry name" value="Ig_3"/>
    <property type="match status" value="1"/>
</dbReference>
<dbReference type="PANTHER" id="PTHR45080">
    <property type="entry name" value="CONTACTIN 5"/>
    <property type="match status" value="1"/>
</dbReference>
<evidence type="ECO:0000256" key="1">
    <source>
        <dbReference type="ARBA" id="ARBA00022729"/>
    </source>
</evidence>
<dbReference type="PANTHER" id="PTHR45080:SF8">
    <property type="entry name" value="IG-LIKE DOMAIN-CONTAINING PROTEIN"/>
    <property type="match status" value="1"/>
</dbReference>
<gene>
    <name evidence="5" type="ORF">OKA05_10245</name>
</gene>
<dbReference type="RefSeq" id="WP_264487038.1">
    <property type="nucleotide sequence ID" value="NZ_JAPDDT010000003.1"/>
</dbReference>
<dbReference type="InterPro" id="IPR003599">
    <property type="entry name" value="Ig_sub"/>
</dbReference>
<comment type="caution">
    <text evidence="5">The sequence shown here is derived from an EMBL/GenBank/DDBJ whole genome shotgun (WGS) entry which is preliminary data.</text>
</comment>
<reference evidence="5 6" key="1">
    <citation type="submission" date="2022-10" db="EMBL/GenBank/DDBJ databases">
        <title>Luteolibacter arcticus strain CCTCC AB 2014275, whole genome shotgun sequencing project.</title>
        <authorList>
            <person name="Zhao G."/>
            <person name="Shen L."/>
        </authorList>
    </citation>
    <scope>NUCLEOTIDE SEQUENCE [LARGE SCALE GENOMIC DNA]</scope>
    <source>
        <strain evidence="5 6">CCTCC AB 2014275</strain>
    </source>
</reference>
<feature type="signal peptide" evidence="3">
    <location>
        <begin position="1"/>
        <end position="21"/>
    </location>
</feature>
<proteinExistence type="predicted"/>
<evidence type="ECO:0000256" key="3">
    <source>
        <dbReference type="SAM" id="SignalP"/>
    </source>
</evidence>
<evidence type="ECO:0000313" key="6">
    <source>
        <dbReference type="Proteomes" id="UP001320876"/>
    </source>
</evidence>
<dbReference type="InterPro" id="IPR036179">
    <property type="entry name" value="Ig-like_dom_sf"/>
</dbReference>
<dbReference type="EMBL" id="JAPDDT010000003">
    <property type="protein sequence ID" value="MCW1922932.1"/>
    <property type="molecule type" value="Genomic_DNA"/>
</dbReference>